<sequence>MIRDEIVEWVKSQQYWSQVIANSLLRGEKIDDEILNKIYIIFKQELKLLNEPLVKEKLEFLNINNSNDESVKMRWKSVSNVSGVNALKKGETLNIGEQVTVLYGENGSGKSGYTRLLNNSFVSRGDKSILANIFEEEVLEPSATFHFEDMNGNLIDKLFPVDRNNSLFNSVSVFDTVSAVHDLTKETELAFVPMEFNFFEDFIDAFLAIKRKLENEIKENTKTNEFGDFFEKETTVKKIVQEISEQTDFSQIKALANTSEIEEIYKEKVNRKKELLSLNINEKLKVYRKFKEDLIKIREKSEVLNKKYSDERINKTKELLIERNTLKELSSKEGLAQLEGENIYNLGSPEWKEFIVAANKYNNSIDQEVTDCIFCGQNIEEVTVIDKYWKYLKSTAEKNLGIAEKKIEKLKKDFDPQDITIIVKDSRLEEWIKENSISLHSKLIEAEKEWMNINSTIVRSLTKKEWEEETKIYTFDTSIFDETFEILEKKNQQLDAEKVNKELKEIEEFINEFNSKLHLNNILPRIEVYMNNMKWVNMAKKINMSTQKITTFQNKLFSKYVSRKYIQKFDIECKKLNANFSAEIQQRGRKGTTLNRLEIKGKKPIEILSEGEQRSIALANFLAETSLNDNNVCLVFDDPVCSLDYKRREVISKRLVEEAKEKQIVILTHDLTFLLSIQKNCSAQNINCRTTTIRKLNTEAGIVQEEAVPWVSMPVKKRIGVLKHRLQELEKFHRKINAQSIEDFSEYEFKAKSWCELLRETWERCIEEILLNNSVQRFSPAIQTQSLKQATFTKELYSEVEVGMTNCSNWVHDRAAGLGEEVPEPKDLIIYLETCEKFVKTNRPK</sequence>
<dbReference type="GO" id="GO:0006302">
    <property type="term" value="P:double-strand break repair"/>
    <property type="evidence" value="ECO:0007669"/>
    <property type="project" value="TreeGrafter"/>
</dbReference>
<feature type="coiled-coil region" evidence="1">
    <location>
        <begin position="484"/>
        <end position="516"/>
    </location>
</feature>
<keyword evidence="1" id="KW-0175">Coiled coil</keyword>
<evidence type="ECO:0000256" key="1">
    <source>
        <dbReference type="SAM" id="Coils"/>
    </source>
</evidence>
<evidence type="ECO:0000313" key="3">
    <source>
        <dbReference type="Proteomes" id="UP001268577"/>
    </source>
</evidence>
<dbReference type="PANTHER" id="PTHR32182">
    <property type="entry name" value="DNA REPLICATION AND REPAIR PROTEIN RECF"/>
    <property type="match status" value="1"/>
</dbReference>
<dbReference type="PANTHER" id="PTHR32182:SF22">
    <property type="entry name" value="ATP-DEPENDENT ENDONUCLEASE, OLD FAMILY-RELATED"/>
    <property type="match status" value="1"/>
</dbReference>
<dbReference type="AlphaFoldDB" id="A0AAW8U688"/>
<reference evidence="2" key="1">
    <citation type="submission" date="2023-03" db="EMBL/GenBank/DDBJ databases">
        <authorList>
            <person name="Shen W."/>
            <person name="Cai J."/>
        </authorList>
    </citation>
    <scope>NUCLEOTIDE SEQUENCE</scope>
    <source>
        <strain evidence="2">P96-3</strain>
    </source>
</reference>
<name>A0AAW8U688_9ENTE</name>
<organism evidence="2 3">
    <name type="scientific">Vagococcus carniphilus</name>
    <dbReference type="NCBI Taxonomy" id="218144"/>
    <lineage>
        <taxon>Bacteria</taxon>
        <taxon>Bacillati</taxon>
        <taxon>Bacillota</taxon>
        <taxon>Bacilli</taxon>
        <taxon>Lactobacillales</taxon>
        <taxon>Enterococcaceae</taxon>
        <taxon>Vagococcus</taxon>
    </lineage>
</organism>
<dbReference type="RefSeq" id="WP_311985373.1">
    <property type="nucleotide sequence ID" value="NZ_JARQBZ010000017.1"/>
</dbReference>
<dbReference type="SUPFAM" id="SSF52540">
    <property type="entry name" value="P-loop containing nucleoside triphosphate hydrolases"/>
    <property type="match status" value="1"/>
</dbReference>
<dbReference type="InterPro" id="IPR027417">
    <property type="entry name" value="P-loop_NTPase"/>
</dbReference>
<dbReference type="Gene3D" id="3.40.50.300">
    <property type="entry name" value="P-loop containing nucleotide triphosphate hydrolases"/>
    <property type="match status" value="1"/>
</dbReference>
<dbReference type="EMBL" id="JARQBZ010000017">
    <property type="protein sequence ID" value="MDT2834331.1"/>
    <property type="molecule type" value="Genomic_DNA"/>
</dbReference>
<dbReference type="Proteomes" id="UP001268577">
    <property type="component" value="Unassembled WGS sequence"/>
</dbReference>
<proteinExistence type="predicted"/>
<accession>A0AAW8U688</accession>
<dbReference type="GO" id="GO:0000731">
    <property type="term" value="P:DNA synthesis involved in DNA repair"/>
    <property type="evidence" value="ECO:0007669"/>
    <property type="project" value="TreeGrafter"/>
</dbReference>
<gene>
    <name evidence="2" type="ORF">P7H70_09690</name>
</gene>
<protein>
    <submittedName>
        <fullName evidence="2">AAA family ATPase</fullName>
    </submittedName>
</protein>
<comment type="caution">
    <text evidence="2">The sequence shown here is derived from an EMBL/GenBank/DDBJ whole genome shotgun (WGS) entry which is preliminary data.</text>
</comment>
<evidence type="ECO:0000313" key="2">
    <source>
        <dbReference type="EMBL" id="MDT2834331.1"/>
    </source>
</evidence>